<keyword evidence="2" id="KW-1185">Reference proteome</keyword>
<dbReference type="Proteomes" id="UP000051952">
    <property type="component" value="Unassembled WGS sequence"/>
</dbReference>
<dbReference type="AlphaFoldDB" id="A0A0S4KDQ4"/>
<evidence type="ECO:0000313" key="2">
    <source>
        <dbReference type="Proteomes" id="UP000051952"/>
    </source>
</evidence>
<name>A0A0S4KDQ4_BODSA</name>
<proteinExistence type="predicted"/>
<reference evidence="2" key="1">
    <citation type="submission" date="2015-09" db="EMBL/GenBank/DDBJ databases">
        <authorList>
            <consortium name="Pathogen Informatics"/>
        </authorList>
    </citation>
    <scope>NUCLEOTIDE SEQUENCE [LARGE SCALE GENOMIC DNA]</scope>
    <source>
        <strain evidence="2">Lake Konstanz</strain>
    </source>
</reference>
<organism evidence="1 2">
    <name type="scientific">Bodo saltans</name>
    <name type="common">Flagellated protozoan</name>
    <dbReference type="NCBI Taxonomy" id="75058"/>
    <lineage>
        <taxon>Eukaryota</taxon>
        <taxon>Discoba</taxon>
        <taxon>Euglenozoa</taxon>
        <taxon>Kinetoplastea</taxon>
        <taxon>Metakinetoplastina</taxon>
        <taxon>Eubodonida</taxon>
        <taxon>Bodonidae</taxon>
        <taxon>Bodo</taxon>
    </lineage>
</organism>
<gene>
    <name evidence="1" type="ORF">BSAL_50505</name>
</gene>
<evidence type="ECO:0000313" key="1">
    <source>
        <dbReference type="EMBL" id="CUI11053.1"/>
    </source>
</evidence>
<protein>
    <submittedName>
        <fullName evidence="1">Uncharacterized protein</fullName>
    </submittedName>
</protein>
<dbReference type="EMBL" id="CYKH01000042">
    <property type="protein sequence ID" value="CUI11053.1"/>
    <property type="molecule type" value="Genomic_DNA"/>
</dbReference>
<dbReference type="VEuPathDB" id="TriTrypDB:BSAL_50505"/>
<accession>A0A0S4KDQ4</accession>
<dbReference type="OMA" id="MRQHTAH"/>
<dbReference type="OrthoDB" id="260068at2759"/>
<sequence length="291" mass="32636">MGLFGKDRHGSMTVLAEGRLFCWTLPNFSKYPFQTTLDSDYVTSFKKDKFHFHMTVGPRGDVGFYLHYKSPPIPKYSYNLQNAVGETMRQQTAHTIPKDAERCGHWNMASLTDMKSFLQRGGSDTLQVMFSFDDDTIKLEGIDDTRVTWIVPNLFTKKLDPFTSPGFSVQGSLYVLRIDVKPSTGEFVLFVFCRKGTLPSHSIAVMAPDGGLVAQLERKDELGAQTLIIPRQALIETMGRGQMEVVLTVFKNANPLDFFNQAGAANQQMTSAQPKFADVGNEQYIVFSDDL</sequence>